<evidence type="ECO:0000313" key="3">
    <source>
        <dbReference type="Proteomes" id="UP000661006"/>
    </source>
</evidence>
<accession>A0A9Q2IV18</accession>
<proteinExistence type="predicted"/>
<sequence length="138" mass="15309">MRNFKGLFLLTLQLAFGATPAVASDTTTFVPSTSCATYLDYANRDKASVNAPEARNRVISAMKIMQPYMTEFASLHLGQEVMGQIMRSFFLRMELECHNHPDQLLSQVIPKVGNGLVDNLNDVLAHSGVKTHLSYPSF</sequence>
<dbReference type="RefSeq" id="WP_194258290.1">
    <property type="nucleotide sequence ID" value="NZ_JABCQN010000009.1"/>
</dbReference>
<dbReference type="Proteomes" id="UP000661006">
    <property type="component" value="Unassembled WGS sequence"/>
</dbReference>
<feature type="chain" id="PRO_5040445379" evidence="1">
    <location>
        <begin position="24"/>
        <end position="138"/>
    </location>
</feature>
<dbReference type="AlphaFoldDB" id="A0A9Q2IV18"/>
<comment type="caution">
    <text evidence="2">The sequence shown here is derived from an EMBL/GenBank/DDBJ whole genome shotgun (WGS) entry which is preliminary data.</text>
</comment>
<dbReference type="EMBL" id="JABCQN010000009">
    <property type="protein sequence ID" value="MBF0871904.1"/>
    <property type="molecule type" value="Genomic_DNA"/>
</dbReference>
<feature type="signal peptide" evidence="1">
    <location>
        <begin position="1"/>
        <end position="23"/>
    </location>
</feature>
<protein>
    <submittedName>
        <fullName evidence="2">Uncharacterized protein</fullName>
    </submittedName>
</protein>
<gene>
    <name evidence="2" type="ORF">HKD32_13795</name>
</gene>
<dbReference type="GeneID" id="81475769"/>
<reference evidence="2" key="2">
    <citation type="submission" date="2020-11" db="EMBL/GenBank/DDBJ databases">
        <title>Description of novel Gluconobacter species.</title>
        <authorList>
            <person name="Cleenwerck I."/>
            <person name="Cnockaert M."/>
            <person name="Borremans W."/>
            <person name="Wieme A.D."/>
            <person name="De Vuyst L."/>
            <person name="Vandamme P."/>
        </authorList>
    </citation>
    <scope>NUCLEOTIDE SEQUENCE</scope>
    <source>
        <strain evidence="2">R71697</strain>
    </source>
</reference>
<name>A0A9Q2IV18_GLUJA</name>
<organism evidence="2 3">
    <name type="scientific">Gluconobacter japonicus</name>
    <dbReference type="NCBI Taxonomy" id="376620"/>
    <lineage>
        <taxon>Bacteria</taxon>
        <taxon>Pseudomonadati</taxon>
        <taxon>Pseudomonadota</taxon>
        <taxon>Alphaproteobacteria</taxon>
        <taxon>Acetobacterales</taxon>
        <taxon>Acetobacteraceae</taxon>
        <taxon>Gluconobacter</taxon>
    </lineage>
</organism>
<evidence type="ECO:0000256" key="1">
    <source>
        <dbReference type="SAM" id="SignalP"/>
    </source>
</evidence>
<evidence type="ECO:0000313" key="2">
    <source>
        <dbReference type="EMBL" id="MBF0871904.1"/>
    </source>
</evidence>
<reference evidence="2" key="1">
    <citation type="submission" date="2020-04" db="EMBL/GenBank/DDBJ databases">
        <authorList>
            <person name="Sombolestani A."/>
        </authorList>
    </citation>
    <scope>NUCLEOTIDE SEQUENCE</scope>
    <source>
        <strain evidence="2">R71697</strain>
    </source>
</reference>
<keyword evidence="1" id="KW-0732">Signal</keyword>